<evidence type="ECO:0000313" key="3">
    <source>
        <dbReference type="Proteomes" id="UP000434957"/>
    </source>
</evidence>
<accession>A0A6A4BG56</accession>
<evidence type="ECO:0000256" key="1">
    <source>
        <dbReference type="SAM" id="MobiDB-lite"/>
    </source>
</evidence>
<feature type="region of interest" description="Disordered" evidence="1">
    <location>
        <begin position="28"/>
        <end position="89"/>
    </location>
</feature>
<dbReference type="AlphaFoldDB" id="A0A6A4BG56"/>
<dbReference type="EMBL" id="QXFT01005066">
    <property type="protein sequence ID" value="KAE9274397.1"/>
    <property type="molecule type" value="Genomic_DNA"/>
</dbReference>
<reference evidence="2 3" key="1">
    <citation type="submission" date="2018-08" db="EMBL/GenBank/DDBJ databases">
        <title>Genomic investigation of the strawberry pathogen Phytophthora fragariae indicates pathogenicity is determined by transcriptional variation in three key races.</title>
        <authorList>
            <person name="Adams T.M."/>
            <person name="Armitage A.D."/>
            <person name="Sobczyk M.K."/>
            <person name="Bates H.J."/>
            <person name="Dunwell J.M."/>
            <person name="Nellist C.F."/>
            <person name="Harrison R.J."/>
        </authorList>
    </citation>
    <scope>NUCLEOTIDE SEQUENCE [LARGE SCALE GENOMIC DNA]</scope>
    <source>
        <strain evidence="2 3">SCRP333</strain>
    </source>
</reference>
<gene>
    <name evidence="2" type="ORF">PR003_g29620</name>
</gene>
<evidence type="ECO:0000313" key="2">
    <source>
        <dbReference type="EMBL" id="KAE9274397.1"/>
    </source>
</evidence>
<organism evidence="2 3">
    <name type="scientific">Phytophthora rubi</name>
    <dbReference type="NCBI Taxonomy" id="129364"/>
    <lineage>
        <taxon>Eukaryota</taxon>
        <taxon>Sar</taxon>
        <taxon>Stramenopiles</taxon>
        <taxon>Oomycota</taxon>
        <taxon>Peronosporomycetes</taxon>
        <taxon>Peronosporales</taxon>
        <taxon>Peronosporaceae</taxon>
        <taxon>Phytophthora</taxon>
    </lineage>
</organism>
<name>A0A6A4BG56_9STRA</name>
<proteinExistence type="predicted"/>
<sequence>MNFVLLGTEDDRAVVEEALALIDSCRTDNEEATESSGNARSVSVDPIAVGEGNTRVSEREAGPSKRPQATPNAKKPRVKTFASSSTHQL</sequence>
<dbReference type="Proteomes" id="UP000434957">
    <property type="component" value="Unassembled WGS sequence"/>
</dbReference>
<comment type="caution">
    <text evidence="2">The sequence shown here is derived from an EMBL/GenBank/DDBJ whole genome shotgun (WGS) entry which is preliminary data.</text>
</comment>
<keyword evidence="3" id="KW-1185">Reference proteome</keyword>
<protein>
    <submittedName>
        <fullName evidence="2">Uncharacterized protein</fullName>
    </submittedName>
</protein>